<dbReference type="InterPro" id="IPR000772">
    <property type="entry name" value="Ricin_B_lectin"/>
</dbReference>
<proteinExistence type="predicted"/>
<dbReference type="PANTHER" id="PTHR11675">
    <property type="entry name" value="N-ACETYLGALACTOSAMINYLTRANSFERASE"/>
    <property type="match status" value="1"/>
</dbReference>
<dbReference type="GO" id="GO:0005794">
    <property type="term" value="C:Golgi apparatus"/>
    <property type="evidence" value="ECO:0007669"/>
    <property type="project" value="TreeGrafter"/>
</dbReference>
<evidence type="ECO:0000256" key="2">
    <source>
        <dbReference type="ARBA" id="ARBA00023157"/>
    </source>
</evidence>
<dbReference type="EMBL" id="CAJOBJ010325564">
    <property type="protein sequence ID" value="CAF5174558.1"/>
    <property type="molecule type" value="Genomic_DNA"/>
</dbReference>
<dbReference type="Gene3D" id="2.80.10.50">
    <property type="match status" value="1"/>
</dbReference>
<keyword evidence="1" id="KW-0430">Lectin</keyword>
<keyword evidence="2" id="KW-1015">Disulfide bond</keyword>
<sequence length="157" mass="17703">MVMLKVVEKFNVFPEKFILDENVHAFGEVRNPATSLCLDTLGKDEKATIPLSIYSCQNGVSANQYFSLSKHDDLRREDTCAVVSGHGSDSLPVILSACAYIDHNQKWVLEKNGAIVHHPSKLCLDIEGLKNNDQLQLKKCEPNKPSQQWRFEHYSTS</sequence>
<gene>
    <name evidence="4" type="ORF">GIL414_LOCUS67238</name>
</gene>
<dbReference type="Proteomes" id="UP000681720">
    <property type="component" value="Unassembled WGS sequence"/>
</dbReference>
<dbReference type="InterPro" id="IPR035992">
    <property type="entry name" value="Ricin_B-like_lectins"/>
</dbReference>
<evidence type="ECO:0000313" key="5">
    <source>
        <dbReference type="Proteomes" id="UP000681720"/>
    </source>
</evidence>
<dbReference type="SMART" id="SM00458">
    <property type="entry name" value="RICIN"/>
    <property type="match status" value="1"/>
</dbReference>
<dbReference type="CDD" id="cd23459">
    <property type="entry name" value="beta-trefoil_Ricin_Pgant1-like"/>
    <property type="match status" value="1"/>
</dbReference>
<dbReference type="GO" id="GO:0004653">
    <property type="term" value="F:polypeptide N-acetylgalactosaminyltransferase activity"/>
    <property type="evidence" value="ECO:0007669"/>
    <property type="project" value="TreeGrafter"/>
</dbReference>
<organism evidence="4 5">
    <name type="scientific">Rotaria magnacalcarata</name>
    <dbReference type="NCBI Taxonomy" id="392030"/>
    <lineage>
        <taxon>Eukaryota</taxon>
        <taxon>Metazoa</taxon>
        <taxon>Spiralia</taxon>
        <taxon>Gnathifera</taxon>
        <taxon>Rotifera</taxon>
        <taxon>Eurotatoria</taxon>
        <taxon>Bdelloidea</taxon>
        <taxon>Philodinida</taxon>
        <taxon>Philodinidae</taxon>
        <taxon>Rotaria</taxon>
    </lineage>
</organism>
<name>A0A8S3GYB2_9BILA</name>
<accession>A0A8S3GYB2</accession>
<dbReference type="SUPFAM" id="SSF50370">
    <property type="entry name" value="Ricin B-like lectins"/>
    <property type="match status" value="1"/>
</dbReference>
<evidence type="ECO:0000259" key="3">
    <source>
        <dbReference type="SMART" id="SM00458"/>
    </source>
</evidence>
<evidence type="ECO:0000313" key="4">
    <source>
        <dbReference type="EMBL" id="CAF5174558.1"/>
    </source>
</evidence>
<dbReference type="AlphaFoldDB" id="A0A8S3GYB2"/>
<evidence type="ECO:0000256" key="1">
    <source>
        <dbReference type="ARBA" id="ARBA00022734"/>
    </source>
</evidence>
<dbReference type="GO" id="GO:0006493">
    <property type="term" value="P:protein O-linked glycosylation"/>
    <property type="evidence" value="ECO:0007669"/>
    <property type="project" value="TreeGrafter"/>
</dbReference>
<dbReference type="GO" id="GO:0030246">
    <property type="term" value="F:carbohydrate binding"/>
    <property type="evidence" value="ECO:0007669"/>
    <property type="project" value="UniProtKB-KW"/>
</dbReference>
<dbReference type="Pfam" id="PF00652">
    <property type="entry name" value="Ricin_B_lectin"/>
    <property type="match status" value="1"/>
</dbReference>
<dbReference type="PANTHER" id="PTHR11675:SF43">
    <property type="entry name" value="POLYPEPTIDE N-ACETYLGALACTOSAMINYLTRANSFERASE 1"/>
    <property type="match status" value="1"/>
</dbReference>
<comment type="caution">
    <text evidence="4">The sequence shown here is derived from an EMBL/GenBank/DDBJ whole genome shotgun (WGS) entry which is preliminary data.</text>
</comment>
<reference evidence="4" key="1">
    <citation type="submission" date="2021-02" db="EMBL/GenBank/DDBJ databases">
        <authorList>
            <person name="Nowell W R."/>
        </authorList>
    </citation>
    <scope>NUCLEOTIDE SEQUENCE</scope>
</reference>
<feature type="domain" description="Ricin B lectin" evidence="3">
    <location>
        <begin position="23"/>
        <end position="152"/>
    </location>
</feature>
<dbReference type="PROSITE" id="PS50231">
    <property type="entry name" value="RICIN_B_LECTIN"/>
    <property type="match status" value="1"/>
</dbReference>
<protein>
    <recommendedName>
        <fullName evidence="3">Ricin B lectin domain-containing protein</fullName>
    </recommendedName>
</protein>